<name>A0A0A9B8Y0_ARUDO</name>
<dbReference type="AlphaFoldDB" id="A0A0A9B8Y0"/>
<sequence>MAHIPATLKSSSLNVASFMMVIIISRSC</sequence>
<proteinExistence type="predicted"/>
<reference evidence="1" key="1">
    <citation type="submission" date="2014-09" db="EMBL/GenBank/DDBJ databases">
        <authorList>
            <person name="Magalhaes I.L.F."/>
            <person name="Oliveira U."/>
            <person name="Santos F.R."/>
            <person name="Vidigal T.H.D.A."/>
            <person name="Brescovit A.D."/>
            <person name="Santos A.J."/>
        </authorList>
    </citation>
    <scope>NUCLEOTIDE SEQUENCE</scope>
    <source>
        <tissue evidence="1">Shoot tissue taken approximately 20 cm above the soil surface</tissue>
    </source>
</reference>
<organism evidence="1">
    <name type="scientific">Arundo donax</name>
    <name type="common">Giant reed</name>
    <name type="synonym">Donax arundinaceus</name>
    <dbReference type="NCBI Taxonomy" id="35708"/>
    <lineage>
        <taxon>Eukaryota</taxon>
        <taxon>Viridiplantae</taxon>
        <taxon>Streptophyta</taxon>
        <taxon>Embryophyta</taxon>
        <taxon>Tracheophyta</taxon>
        <taxon>Spermatophyta</taxon>
        <taxon>Magnoliopsida</taxon>
        <taxon>Liliopsida</taxon>
        <taxon>Poales</taxon>
        <taxon>Poaceae</taxon>
        <taxon>PACMAD clade</taxon>
        <taxon>Arundinoideae</taxon>
        <taxon>Arundineae</taxon>
        <taxon>Arundo</taxon>
    </lineage>
</organism>
<reference evidence="1" key="2">
    <citation type="journal article" date="2015" name="Data Brief">
        <title>Shoot transcriptome of the giant reed, Arundo donax.</title>
        <authorList>
            <person name="Barrero R.A."/>
            <person name="Guerrero F.D."/>
            <person name="Moolhuijzen P."/>
            <person name="Goolsby J.A."/>
            <person name="Tidwell J."/>
            <person name="Bellgard S.E."/>
            <person name="Bellgard M.I."/>
        </authorList>
    </citation>
    <scope>NUCLEOTIDE SEQUENCE</scope>
    <source>
        <tissue evidence="1">Shoot tissue taken approximately 20 cm above the soil surface</tissue>
    </source>
</reference>
<protein>
    <submittedName>
        <fullName evidence="1">Uncharacterized protein</fullName>
    </submittedName>
</protein>
<evidence type="ECO:0000313" key="1">
    <source>
        <dbReference type="EMBL" id="JAD59801.1"/>
    </source>
</evidence>
<accession>A0A0A9B8Y0</accession>
<dbReference type="EMBL" id="GBRH01238094">
    <property type="protein sequence ID" value="JAD59801.1"/>
    <property type="molecule type" value="Transcribed_RNA"/>
</dbReference>